<dbReference type="KEGG" id="bts:Btus_1982"/>
<dbReference type="STRING" id="562970.Btus_1982"/>
<comment type="similarity">
    <text evidence="1 4 8">Belongs to the Glu/Leu/Phe/Val dehydrogenases family.</text>
</comment>
<evidence type="ECO:0000256" key="3">
    <source>
        <dbReference type="ARBA" id="ARBA00023002"/>
    </source>
</evidence>
<dbReference type="CDD" id="cd01076">
    <property type="entry name" value="NAD_bind_1_Glu_DH"/>
    <property type="match status" value="1"/>
</dbReference>
<evidence type="ECO:0000256" key="5">
    <source>
        <dbReference type="PIRSR" id="PIRSR000185-1"/>
    </source>
</evidence>
<dbReference type="InterPro" id="IPR036291">
    <property type="entry name" value="NAD(P)-bd_dom_sf"/>
</dbReference>
<protein>
    <recommendedName>
        <fullName evidence="2 4">Glutamate dehydrogenase</fullName>
    </recommendedName>
</protein>
<feature type="binding site" evidence="6">
    <location>
        <position position="229"/>
    </location>
    <ligand>
        <name>NAD(+)</name>
        <dbReference type="ChEBI" id="CHEBI:57540"/>
    </ligand>
</feature>
<keyword evidence="6" id="KW-0547">Nucleotide-binding</keyword>
<dbReference type="InterPro" id="IPR014362">
    <property type="entry name" value="Glu_DH"/>
</dbReference>
<reference evidence="10 11" key="1">
    <citation type="journal article" date="2011" name="Stand. Genomic Sci.">
        <title>Complete genome sequence of the thermophilic, hydrogen-oxidizing Bacillus tusciae type strain (T2) and reclassification in the new genus, Kyrpidia gen. nov. as Kyrpidia tusciae comb. nov. and emendation of the family Alicyclobacillaceae da Costa and Rainey, 2010.</title>
        <authorList>
            <person name="Klenk H.P."/>
            <person name="Lapidus A."/>
            <person name="Chertkov O."/>
            <person name="Copeland A."/>
            <person name="Del Rio T.G."/>
            <person name="Nolan M."/>
            <person name="Lucas S."/>
            <person name="Chen F."/>
            <person name="Tice H."/>
            <person name="Cheng J.F."/>
            <person name="Han C."/>
            <person name="Bruce D."/>
            <person name="Goodwin L."/>
            <person name="Pitluck S."/>
            <person name="Pati A."/>
            <person name="Ivanova N."/>
            <person name="Mavromatis K."/>
            <person name="Daum C."/>
            <person name="Chen A."/>
            <person name="Palaniappan K."/>
            <person name="Chang Y.J."/>
            <person name="Land M."/>
            <person name="Hauser L."/>
            <person name="Jeffries C.D."/>
            <person name="Detter J.C."/>
            <person name="Rohde M."/>
            <person name="Abt B."/>
            <person name="Pukall R."/>
            <person name="Goker M."/>
            <person name="Bristow J."/>
            <person name="Markowitz V."/>
            <person name="Hugenholtz P."/>
            <person name="Eisen J.A."/>
        </authorList>
    </citation>
    <scope>NUCLEOTIDE SEQUENCE [LARGE SCALE GENOMIC DNA]</scope>
    <source>
        <strain evidence="10 11">DSM 2912</strain>
    </source>
</reference>
<feature type="domain" description="Glutamate/phenylalanine/leucine/valine/L-tryptophan dehydrogenase C-terminal" evidence="9">
    <location>
        <begin position="191"/>
        <end position="419"/>
    </location>
</feature>
<feature type="active site" description="Proton donor" evidence="5">
    <location>
        <position position="114"/>
    </location>
</feature>
<keyword evidence="11" id="KW-1185">Reference proteome</keyword>
<evidence type="ECO:0000256" key="2">
    <source>
        <dbReference type="ARBA" id="ARBA00012896"/>
    </source>
</evidence>
<dbReference type="InterPro" id="IPR006096">
    <property type="entry name" value="Glu/Leu/Phe/Val/Trp_DH_C"/>
</dbReference>
<dbReference type="Proteomes" id="UP000002368">
    <property type="component" value="Chromosome"/>
</dbReference>
<dbReference type="PANTHER" id="PTHR11606:SF13">
    <property type="entry name" value="GLUTAMATE DEHYDROGENASE 1, MITOCHONDRIAL"/>
    <property type="match status" value="1"/>
</dbReference>
<dbReference type="eggNOG" id="COG0334">
    <property type="taxonomic scope" value="Bacteria"/>
</dbReference>
<evidence type="ECO:0000313" key="11">
    <source>
        <dbReference type="Proteomes" id="UP000002368"/>
    </source>
</evidence>
<dbReference type="SUPFAM" id="SSF51735">
    <property type="entry name" value="NAD(P)-binding Rossmann-fold domains"/>
    <property type="match status" value="1"/>
</dbReference>
<dbReference type="InterPro" id="IPR033524">
    <property type="entry name" value="Glu/Leu/Phe/Val_DH_AS"/>
</dbReference>
<dbReference type="FunFam" id="3.40.50.10860:FF:000003">
    <property type="entry name" value="Glutamate dehydrogenase"/>
    <property type="match status" value="1"/>
</dbReference>
<evidence type="ECO:0000256" key="1">
    <source>
        <dbReference type="ARBA" id="ARBA00006382"/>
    </source>
</evidence>
<organism evidence="10 11">
    <name type="scientific">Kyrpidia tusciae (strain DSM 2912 / NBRC 15312 / T2)</name>
    <name type="common">Bacillus tusciae</name>
    <dbReference type="NCBI Taxonomy" id="562970"/>
    <lineage>
        <taxon>Bacteria</taxon>
        <taxon>Bacillati</taxon>
        <taxon>Bacillota</taxon>
        <taxon>Bacilli</taxon>
        <taxon>Bacillales</taxon>
        <taxon>Alicyclobacillaceae</taxon>
        <taxon>Kyrpidia</taxon>
    </lineage>
</organism>
<dbReference type="EMBL" id="CP002017">
    <property type="protein sequence ID" value="ADG06677.1"/>
    <property type="molecule type" value="Genomic_DNA"/>
</dbReference>
<evidence type="ECO:0000256" key="7">
    <source>
        <dbReference type="PIRSR" id="PIRSR000185-3"/>
    </source>
</evidence>
<feature type="binding site" evidence="6">
    <location>
        <position position="102"/>
    </location>
    <ligand>
        <name>substrate</name>
    </ligand>
</feature>
<dbReference type="PRINTS" id="PR00082">
    <property type="entry name" value="GLFDHDRGNASE"/>
</dbReference>
<dbReference type="InterPro" id="IPR006097">
    <property type="entry name" value="Glu/Leu/Phe/Val/Trp_DH_dimer"/>
</dbReference>
<feature type="binding site" evidence="6">
    <location>
        <position position="355"/>
    </location>
    <ligand>
        <name>substrate</name>
    </ligand>
</feature>
<proteinExistence type="inferred from homology"/>
<dbReference type="SUPFAM" id="SSF53223">
    <property type="entry name" value="Aminoacid dehydrogenase-like, N-terminal domain"/>
    <property type="match status" value="1"/>
</dbReference>
<feature type="site" description="Important for catalysis" evidence="7">
    <location>
        <position position="154"/>
    </location>
</feature>
<sequence length="421" mass="45457">MSLSLTRSSTHAHGPYEMVQEQIERAAEHLGIPRNAVEIMKRPKRALIVHFPVKMDDGTIRVFEGYRVQHNDAIGPTKGGIRFHPGVTLDEVKALSMWMTFKCGVAGLPYGGAKGGVVVDPHSLSEGELERLSRGYMEAVAQVVGPDKDIPAPDVYTNPQVMGWMMDTFSRLHGTFTPGVITGKPVVIGGSLGRSDATGRGCVTAIAEAAKDIGLQLQGASAAVQGFGNAGRTAAELLADLGCKVVAVSDSKGALYDPSGLDLPRVIKAKEAGNLLDYGPQRIDSSELLELDVDILIPAALEGVITGANAPRIKARIVAEAANGPTTPEADQILYDNGIMVIPDILANSGGVTVSYFEWVQNLTNDYWSEDEVNRRLHRAMVKAYRQVRQTADRHQVDLRTAAFMIAMQRVYEAMKARGWV</sequence>
<dbReference type="Gene3D" id="1.10.8.1210">
    <property type="match status" value="1"/>
</dbReference>
<dbReference type="Pfam" id="PF02812">
    <property type="entry name" value="ELFV_dehydrog_N"/>
    <property type="match status" value="1"/>
</dbReference>
<evidence type="ECO:0000256" key="4">
    <source>
        <dbReference type="PIRNR" id="PIRNR000185"/>
    </source>
</evidence>
<dbReference type="GO" id="GO:0004352">
    <property type="term" value="F:glutamate dehydrogenase (NAD+) activity"/>
    <property type="evidence" value="ECO:0007669"/>
    <property type="project" value="TreeGrafter"/>
</dbReference>
<dbReference type="GO" id="GO:0000166">
    <property type="term" value="F:nucleotide binding"/>
    <property type="evidence" value="ECO:0007669"/>
    <property type="project" value="UniProtKB-KW"/>
</dbReference>
<name>D5WQR8_KYRT2</name>
<keyword evidence="3 4" id="KW-0560">Oxidoreductase</keyword>
<dbReference type="PROSITE" id="PS00074">
    <property type="entry name" value="GLFV_DEHYDROGENASE"/>
    <property type="match status" value="1"/>
</dbReference>
<dbReference type="HOGENOM" id="CLU_025763_1_2_9"/>
<evidence type="ECO:0000259" key="9">
    <source>
        <dbReference type="SMART" id="SM00839"/>
    </source>
</evidence>
<gene>
    <name evidence="10" type="ordered locus">Btus_1982</name>
</gene>
<dbReference type="Pfam" id="PF00208">
    <property type="entry name" value="ELFV_dehydrog"/>
    <property type="match status" value="1"/>
</dbReference>
<dbReference type="Gene3D" id="3.40.50.720">
    <property type="entry name" value="NAD(P)-binding Rossmann-like Domain"/>
    <property type="match status" value="1"/>
</dbReference>
<dbReference type="SMART" id="SM00839">
    <property type="entry name" value="ELFV_dehydrog"/>
    <property type="match status" value="1"/>
</dbReference>
<evidence type="ECO:0000256" key="8">
    <source>
        <dbReference type="RuleBase" id="RU004417"/>
    </source>
</evidence>
<keyword evidence="6" id="KW-0520">NAD</keyword>
<dbReference type="GO" id="GO:0006538">
    <property type="term" value="P:L-glutamate catabolic process"/>
    <property type="evidence" value="ECO:0007669"/>
    <property type="project" value="TreeGrafter"/>
</dbReference>
<accession>D5WQR8</accession>
<feature type="binding site" evidence="6">
    <location>
        <position position="78"/>
    </location>
    <ligand>
        <name>substrate</name>
    </ligand>
</feature>
<dbReference type="PIRSF" id="PIRSF000185">
    <property type="entry name" value="Glu_DH"/>
    <property type="match status" value="1"/>
</dbReference>
<evidence type="ECO:0000313" key="10">
    <source>
        <dbReference type="EMBL" id="ADG06677.1"/>
    </source>
</evidence>
<dbReference type="PANTHER" id="PTHR11606">
    <property type="entry name" value="GLUTAMATE DEHYDROGENASE"/>
    <property type="match status" value="1"/>
</dbReference>
<dbReference type="InterPro" id="IPR033922">
    <property type="entry name" value="NAD_bind_Glu_DH"/>
</dbReference>
<dbReference type="Gene3D" id="3.40.50.10860">
    <property type="entry name" value="Leucine Dehydrogenase, chain A, domain 1"/>
    <property type="match status" value="1"/>
</dbReference>
<dbReference type="InterPro" id="IPR006095">
    <property type="entry name" value="Glu/Leu/Phe/Val/Trp_DH"/>
</dbReference>
<feature type="binding site" evidence="6">
    <location>
        <position position="198"/>
    </location>
    <ligand>
        <name>NAD(+)</name>
        <dbReference type="ChEBI" id="CHEBI:57540"/>
    </ligand>
</feature>
<dbReference type="InterPro" id="IPR046346">
    <property type="entry name" value="Aminoacid_DH-like_N_sf"/>
</dbReference>
<evidence type="ECO:0000256" key="6">
    <source>
        <dbReference type="PIRSR" id="PIRSR000185-2"/>
    </source>
</evidence>
<dbReference type="AlphaFoldDB" id="D5WQR8"/>